<keyword evidence="1" id="KW-0472">Membrane</keyword>
<feature type="transmembrane region" description="Helical" evidence="1">
    <location>
        <begin position="146"/>
        <end position="171"/>
    </location>
</feature>
<feature type="transmembrane region" description="Helical" evidence="1">
    <location>
        <begin position="97"/>
        <end position="119"/>
    </location>
</feature>
<gene>
    <name evidence="2" type="ORF">IGS67_08230</name>
</gene>
<name>A0ABR9DTY9_9MICO</name>
<evidence type="ECO:0000313" key="2">
    <source>
        <dbReference type="EMBL" id="MBD9699475.1"/>
    </source>
</evidence>
<accession>A0ABR9DTY9</accession>
<feature type="transmembrane region" description="Helical" evidence="1">
    <location>
        <begin position="53"/>
        <end position="77"/>
    </location>
</feature>
<evidence type="ECO:0000313" key="3">
    <source>
        <dbReference type="Proteomes" id="UP000642107"/>
    </source>
</evidence>
<reference evidence="2 3" key="1">
    <citation type="submission" date="2020-09" db="EMBL/GenBank/DDBJ databases">
        <title>Flavimobilis rhizosphaerae sp. nov., isolated from rhizosphere soil of Spartina alterniflora.</title>
        <authorList>
            <person name="Hanqin C."/>
        </authorList>
    </citation>
    <scope>NUCLEOTIDE SEQUENCE [LARGE SCALE GENOMIC DNA]</scope>
    <source>
        <strain evidence="2 3">GY 10621</strain>
    </source>
</reference>
<dbReference type="Proteomes" id="UP000642107">
    <property type="component" value="Unassembled WGS sequence"/>
</dbReference>
<protein>
    <submittedName>
        <fullName evidence="2">Uncharacterized protein</fullName>
    </submittedName>
</protein>
<comment type="caution">
    <text evidence="2">The sequence shown here is derived from an EMBL/GenBank/DDBJ whole genome shotgun (WGS) entry which is preliminary data.</text>
</comment>
<proteinExistence type="predicted"/>
<dbReference type="RefSeq" id="WP_192279508.1">
    <property type="nucleotide sequence ID" value="NZ_JACZDF010000003.1"/>
</dbReference>
<sequence>MTSLPPGPGPDPFLPPPGVAQSHGFRAGLPPHRTTDRPVSLALRILEEIFRGLAALIAIVSAVAAVLLVGVITLFMITGTLTDSAPFDPTDRSRPSLWSLKPLISVSVATVAALLIGFVRKVADDRAAPPPWAPVTRQDVARRAHAAGLTAAVVLAPLAWLNFAAAVFVTFPLELPPDVIREVATPLLTAATALTVAAITLALTYPRRRAGRRRQRHATASRAS</sequence>
<organism evidence="2 3">
    <name type="scientific">Flavimobilis rhizosphaerae</name>
    <dbReference type="NCBI Taxonomy" id="2775421"/>
    <lineage>
        <taxon>Bacteria</taxon>
        <taxon>Bacillati</taxon>
        <taxon>Actinomycetota</taxon>
        <taxon>Actinomycetes</taxon>
        <taxon>Micrococcales</taxon>
        <taxon>Jonesiaceae</taxon>
        <taxon>Flavimobilis</taxon>
    </lineage>
</organism>
<keyword evidence="1" id="KW-1133">Transmembrane helix</keyword>
<keyword evidence="1" id="KW-0812">Transmembrane</keyword>
<feature type="transmembrane region" description="Helical" evidence="1">
    <location>
        <begin position="183"/>
        <end position="205"/>
    </location>
</feature>
<dbReference type="EMBL" id="JACZDF010000003">
    <property type="protein sequence ID" value="MBD9699475.1"/>
    <property type="molecule type" value="Genomic_DNA"/>
</dbReference>
<keyword evidence="3" id="KW-1185">Reference proteome</keyword>
<evidence type="ECO:0000256" key="1">
    <source>
        <dbReference type="SAM" id="Phobius"/>
    </source>
</evidence>